<evidence type="ECO:0000256" key="2">
    <source>
        <dbReference type="ARBA" id="ARBA00022723"/>
    </source>
</evidence>
<dbReference type="Gene3D" id="3.60.21.10">
    <property type="match status" value="1"/>
</dbReference>
<keyword evidence="7" id="KW-1185">Reference proteome</keyword>
<sequence>MNQLVGVISDTHGLLRSSAMNILKTCDLILHAGDICGQEIIDELQALQQTVFVRGNMDRFPSGGAIHSTASLEIAGVHFFMLHDVSQLDLDPKAAGIDVVIYGHSHSPDISYRDDVLFLNPGSIGPKRFSLPISMAVIRVENQVLHPELITLDD</sequence>
<protein>
    <recommendedName>
        <fullName evidence="4">Phosphoesterase</fullName>
        <ecNumber evidence="4">3.1.4.-</ecNumber>
    </recommendedName>
</protein>
<feature type="domain" description="Calcineurin-like phosphoesterase" evidence="5">
    <location>
        <begin position="5"/>
        <end position="142"/>
    </location>
</feature>
<dbReference type="InterPro" id="IPR029052">
    <property type="entry name" value="Metallo-depent_PP-like"/>
</dbReference>
<dbReference type="GO" id="GO:0046872">
    <property type="term" value="F:metal ion binding"/>
    <property type="evidence" value="ECO:0007669"/>
    <property type="project" value="UniProtKB-KW"/>
</dbReference>
<dbReference type="EMBL" id="FMXO01000004">
    <property type="protein sequence ID" value="SDB18450.1"/>
    <property type="molecule type" value="Genomic_DNA"/>
</dbReference>
<dbReference type="Proteomes" id="UP000198771">
    <property type="component" value="Unassembled WGS sequence"/>
</dbReference>
<name>A0A1G6BCU5_9BACT</name>
<gene>
    <name evidence="6" type="ORF">SAMN05660653_00904</name>
</gene>
<reference evidence="6 7" key="1">
    <citation type="submission" date="2016-10" db="EMBL/GenBank/DDBJ databases">
        <authorList>
            <person name="de Groot N.N."/>
        </authorList>
    </citation>
    <scope>NUCLEOTIDE SEQUENCE [LARGE SCALE GENOMIC DNA]</scope>
    <source>
        <strain evidence="6 7">ASO4-2</strain>
    </source>
</reference>
<accession>A0A1G6BCU5</accession>
<comment type="similarity">
    <text evidence="1 4">Belongs to the metallophosphoesterase superfamily. YfcE family.</text>
</comment>
<organism evidence="6 7">
    <name type="scientific">Desulfonatronum thiosulfatophilum</name>
    <dbReference type="NCBI Taxonomy" id="617002"/>
    <lineage>
        <taxon>Bacteria</taxon>
        <taxon>Pseudomonadati</taxon>
        <taxon>Thermodesulfobacteriota</taxon>
        <taxon>Desulfovibrionia</taxon>
        <taxon>Desulfovibrionales</taxon>
        <taxon>Desulfonatronaceae</taxon>
        <taxon>Desulfonatronum</taxon>
    </lineage>
</organism>
<dbReference type="GO" id="GO:0016787">
    <property type="term" value="F:hydrolase activity"/>
    <property type="evidence" value="ECO:0007669"/>
    <property type="project" value="UniProtKB-UniRule"/>
</dbReference>
<dbReference type="PROSITE" id="PS01269">
    <property type="entry name" value="UPF0025"/>
    <property type="match status" value="1"/>
</dbReference>
<dbReference type="InterPro" id="IPR024654">
    <property type="entry name" value="Calcineurin-like_PHP_lpxH"/>
</dbReference>
<dbReference type="EC" id="3.1.4.-" evidence="4"/>
<dbReference type="NCBIfam" id="TIGR00040">
    <property type="entry name" value="yfcE"/>
    <property type="match status" value="1"/>
</dbReference>
<keyword evidence="2 4" id="KW-0479">Metal-binding</keyword>
<dbReference type="SUPFAM" id="SSF56300">
    <property type="entry name" value="Metallo-dependent phosphatases"/>
    <property type="match status" value="1"/>
</dbReference>
<comment type="cofactor">
    <cofactor evidence="4">
        <name>a divalent metal cation</name>
        <dbReference type="ChEBI" id="CHEBI:60240"/>
    </cofactor>
</comment>
<dbReference type="PANTHER" id="PTHR11124">
    <property type="entry name" value="VACUOLAR SORTING PROTEIN VPS29"/>
    <property type="match status" value="1"/>
</dbReference>
<dbReference type="OrthoDB" id="9785951at2"/>
<evidence type="ECO:0000313" key="6">
    <source>
        <dbReference type="EMBL" id="SDB18450.1"/>
    </source>
</evidence>
<keyword evidence="3" id="KW-0378">Hydrolase</keyword>
<dbReference type="InterPro" id="IPR020935">
    <property type="entry name" value="PdiEstase_YfcE_CS"/>
</dbReference>
<evidence type="ECO:0000259" key="5">
    <source>
        <dbReference type="Pfam" id="PF12850"/>
    </source>
</evidence>
<dbReference type="STRING" id="617002.SAMN05660653_00904"/>
<evidence type="ECO:0000256" key="1">
    <source>
        <dbReference type="ARBA" id="ARBA00008950"/>
    </source>
</evidence>
<dbReference type="Pfam" id="PF12850">
    <property type="entry name" value="Metallophos_2"/>
    <property type="match status" value="1"/>
</dbReference>
<dbReference type="InterPro" id="IPR000979">
    <property type="entry name" value="Phosphodiesterase_MJ0936/Vps29"/>
</dbReference>
<dbReference type="AlphaFoldDB" id="A0A1G6BCU5"/>
<evidence type="ECO:0000256" key="3">
    <source>
        <dbReference type="ARBA" id="ARBA00022801"/>
    </source>
</evidence>
<evidence type="ECO:0000313" key="7">
    <source>
        <dbReference type="Proteomes" id="UP000198771"/>
    </source>
</evidence>
<evidence type="ECO:0000256" key="4">
    <source>
        <dbReference type="RuleBase" id="RU362039"/>
    </source>
</evidence>
<dbReference type="RefSeq" id="WP_092117709.1">
    <property type="nucleotide sequence ID" value="NZ_FMXO01000004.1"/>
</dbReference>
<proteinExistence type="inferred from homology"/>